<evidence type="ECO:0000313" key="3">
    <source>
        <dbReference type="Proteomes" id="UP000273807"/>
    </source>
</evidence>
<dbReference type="Pfam" id="PF00535">
    <property type="entry name" value="Glycos_transf_2"/>
    <property type="match status" value="1"/>
</dbReference>
<organism evidence="2 3">
    <name type="scientific">Arthrobacter oryzae</name>
    <dbReference type="NCBI Taxonomy" id="409290"/>
    <lineage>
        <taxon>Bacteria</taxon>
        <taxon>Bacillati</taxon>
        <taxon>Actinomycetota</taxon>
        <taxon>Actinomycetes</taxon>
        <taxon>Micrococcales</taxon>
        <taxon>Micrococcaceae</taxon>
        <taxon>Arthrobacter</taxon>
    </lineage>
</organism>
<reference evidence="2 3" key="1">
    <citation type="submission" date="2018-10" db="EMBL/GenBank/DDBJ databases">
        <title>Genome sequencing of Arthrobacter oryzae TNB02.</title>
        <authorList>
            <person name="Cho Y.-J."/>
            <person name="Cho A."/>
            <person name="Kim O.-S."/>
        </authorList>
    </citation>
    <scope>NUCLEOTIDE SEQUENCE [LARGE SCALE GENOMIC DNA]</scope>
    <source>
        <strain evidence="2 3">TNB02</strain>
    </source>
</reference>
<feature type="domain" description="Glycosyltransferase 2-like" evidence="1">
    <location>
        <begin position="5"/>
        <end position="115"/>
    </location>
</feature>
<evidence type="ECO:0000313" key="2">
    <source>
        <dbReference type="EMBL" id="RNL57097.1"/>
    </source>
</evidence>
<dbReference type="RefSeq" id="WP_123254923.1">
    <property type="nucleotide sequence ID" value="NZ_RBED01000083.1"/>
</dbReference>
<protein>
    <submittedName>
        <fullName evidence="2">Glycosyltransferase</fullName>
    </submittedName>
</protein>
<accession>A0A3N0C3F1</accession>
<dbReference type="InterPro" id="IPR001173">
    <property type="entry name" value="Glyco_trans_2-like"/>
</dbReference>
<dbReference type="OrthoDB" id="3177103at2"/>
<keyword evidence="3" id="KW-1185">Reference proteome</keyword>
<keyword evidence="2" id="KW-0808">Transferase</keyword>
<proteinExistence type="predicted"/>
<gene>
    <name evidence="2" type="ORF">D7003_07940</name>
</gene>
<dbReference type="EMBL" id="RBED01000083">
    <property type="protein sequence ID" value="RNL57097.1"/>
    <property type="molecule type" value="Genomic_DNA"/>
</dbReference>
<dbReference type="Gene3D" id="3.90.550.10">
    <property type="entry name" value="Spore Coat Polysaccharide Biosynthesis Protein SpsA, Chain A"/>
    <property type="match status" value="1"/>
</dbReference>
<dbReference type="GO" id="GO:0016740">
    <property type="term" value="F:transferase activity"/>
    <property type="evidence" value="ECO:0007669"/>
    <property type="project" value="UniProtKB-KW"/>
</dbReference>
<dbReference type="SUPFAM" id="SSF53448">
    <property type="entry name" value="Nucleotide-diphospho-sugar transferases"/>
    <property type="match status" value="1"/>
</dbReference>
<sequence>MALDIFIPYWGDVPLMKMAVESVLAQTNGEWRLTVVDDAYPGDEIRRYVTGLDDPRITYLRKDTNEGITENFRTCVSLASQEVLVVMGCDDLLLPNYVDVVLSAHAAFPQAWIIQPGVQIIDESGNPAFPLVDIVKQRLVKPRGSSARIVSGEPLAVSLLHGDWLYWPSLAFRTDRIRDYDFRDGFPVIQDLALVIDMVLGGAELLIEPETCFEYRRHTSSASAAKLVDGSRFTGERDYFALAERLCAAKGWRKAAGAARLRLTSRAHALLFVPGATRRIRTGPLGTLLRHAFGK</sequence>
<comment type="caution">
    <text evidence="2">The sequence shown here is derived from an EMBL/GenBank/DDBJ whole genome shotgun (WGS) entry which is preliminary data.</text>
</comment>
<dbReference type="AlphaFoldDB" id="A0A3N0C3F1"/>
<dbReference type="Proteomes" id="UP000273807">
    <property type="component" value="Unassembled WGS sequence"/>
</dbReference>
<dbReference type="InterPro" id="IPR029044">
    <property type="entry name" value="Nucleotide-diphossugar_trans"/>
</dbReference>
<evidence type="ECO:0000259" key="1">
    <source>
        <dbReference type="Pfam" id="PF00535"/>
    </source>
</evidence>
<name>A0A3N0C3F1_9MICC</name>